<name>A0ABY9M9M5_9BURK</name>
<dbReference type="Gene3D" id="1.10.260.40">
    <property type="entry name" value="lambda repressor-like DNA-binding domains"/>
    <property type="match status" value="1"/>
</dbReference>
<dbReference type="InterPro" id="IPR010982">
    <property type="entry name" value="Lambda_DNA-bd_dom_sf"/>
</dbReference>
<feature type="compositionally biased region" description="Low complexity" evidence="1">
    <location>
        <begin position="79"/>
        <end position="90"/>
    </location>
</feature>
<protein>
    <submittedName>
        <fullName evidence="3">Helix-turn-helix transcriptional regulator</fullName>
    </submittedName>
</protein>
<evidence type="ECO:0000259" key="2">
    <source>
        <dbReference type="PROSITE" id="PS50943"/>
    </source>
</evidence>
<gene>
    <name evidence="3" type="ORF">RAS12_13435</name>
</gene>
<accession>A0ABY9M9M5</accession>
<proteinExistence type="predicted"/>
<keyword evidence="4" id="KW-1185">Reference proteome</keyword>
<dbReference type="SUPFAM" id="SSF47413">
    <property type="entry name" value="lambda repressor-like DNA-binding domains"/>
    <property type="match status" value="1"/>
</dbReference>
<evidence type="ECO:0000313" key="4">
    <source>
        <dbReference type="Proteomes" id="UP001234798"/>
    </source>
</evidence>
<sequence>MTTPLRLAREKRGLTIQQVANSVGIDPGNLSRIERGLQVPSKDLAEKLSLVFDGDVSETQIIYPERFVPTDHAAPPPGTGAAALAPRLGASDPGHA</sequence>
<dbReference type="EMBL" id="CP132976">
    <property type="protein sequence ID" value="WMD23328.1"/>
    <property type="molecule type" value="Genomic_DNA"/>
</dbReference>
<dbReference type="CDD" id="cd00093">
    <property type="entry name" value="HTH_XRE"/>
    <property type="match status" value="1"/>
</dbReference>
<feature type="domain" description="HTH cro/C1-type" evidence="2">
    <location>
        <begin position="5"/>
        <end position="59"/>
    </location>
</feature>
<evidence type="ECO:0000256" key="1">
    <source>
        <dbReference type="SAM" id="MobiDB-lite"/>
    </source>
</evidence>
<dbReference type="Pfam" id="PF01381">
    <property type="entry name" value="HTH_3"/>
    <property type="match status" value="1"/>
</dbReference>
<organism evidence="3 4">
    <name type="scientific">Achromobacter seleniivolatilans</name>
    <dbReference type="NCBI Taxonomy" id="3047478"/>
    <lineage>
        <taxon>Bacteria</taxon>
        <taxon>Pseudomonadati</taxon>
        <taxon>Pseudomonadota</taxon>
        <taxon>Betaproteobacteria</taxon>
        <taxon>Burkholderiales</taxon>
        <taxon>Alcaligenaceae</taxon>
        <taxon>Achromobacter</taxon>
    </lineage>
</organism>
<dbReference type="PROSITE" id="PS50943">
    <property type="entry name" value="HTH_CROC1"/>
    <property type="match status" value="1"/>
</dbReference>
<evidence type="ECO:0000313" key="3">
    <source>
        <dbReference type="EMBL" id="WMD23328.1"/>
    </source>
</evidence>
<dbReference type="Proteomes" id="UP001234798">
    <property type="component" value="Chromosome"/>
</dbReference>
<reference evidence="3 4" key="1">
    <citation type="submission" date="2023-08" db="EMBL/GenBank/DDBJ databases">
        <title>Achromobacter seleniivolatilans sp. nov., isolated from seleniferous soil.</title>
        <authorList>
            <person name="Zhang S."/>
            <person name="Li K."/>
            <person name="Peng J."/>
            <person name="Zhao Q."/>
            <person name="Wang H."/>
            <person name="Guo Y."/>
        </authorList>
    </citation>
    <scope>NUCLEOTIDE SEQUENCE [LARGE SCALE GENOMIC DNA]</scope>
    <source>
        <strain evidence="3 4">R39</strain>
    </source>
</reference>
<dbReference type="InterPro" id="IPR001387">
    <property type="entry name" value="Cro/C1-type_HTH"/>
</dbReference>
<dbReference type="SMART" id="SM00530">
    <property type="entry name" value="HTH_XRE"/>
    <property type="match status" value="1"/>
</dbReference>
<dbReference type="RefSeq" id="WP_306950656.1">
    <property type="nucleotide sequence ID" value="NZ_CP132976.1"/>
</dbReference>
<feature type="region of interest" description="Disordered" evidence="1">
    <location>
        <begin position="68"/>
        <end position="96"/>
    </location>
</feature>